<sequence>MTTGTGWRTTFSETMAGDGGTRPCELRLDVDVPGLLHPLADVEAGLRGRVRIPGLADDPAATGTLHIAPVARRRIRYRLGFTALDGRRLHLDGWKSVSFRHLLRSMTTLPATVTDESGAVVTEVVVRFDLRRALGPMLRSARLTRAGDRDDLAPRWDGSPGRLEVWYTTLTDPATGTGFWVHHELVAPAGGGAPHLHGWATAFPQDGPPVFARFGPHDWTEPAAGHVLGTPAATVTPHRLTGSAGTLSWDLAGDGEAGTLFTFPRWAWRTGVLPGAQVVPQPSARFTGEIRVGDRTLRVDRAPGATAHIYGHGNARRWAWLHADLGGGDVAEVVAAVSTRPGLRRLPPLPFVRLRVDGRDWPAGDPLLAALRLRADLALPTWRVHGRIGDHRLTIEVTQPPEHTVAVDYADPDGSPAVCRNTERADALVLVERRSGGRWRTVREWRLDGTAHAEVGDRA</sequence>
<evidence type="ECO:0000313" key="2">
    <source>
        <dbReference type="Proteomes" id="UP000238362"/>
    </source>
</evidence>
<proteinExistence type="predicted"/>
<comment type="caution">
    <text evidence="1">The sequence shown here is derived from an EMBL/GenBank/DDBJ whole genome shotgun (WGS) entry which is preliminary data.</text>
</comment>
<reference evidence="1 2" key="1">
    <citation type="submission" date="2018-03" db="EMBL/GenBank/DDBJ databases">
        <title>Genomic Encyclopedia of Type Strains, Phase III (KMG-III): the genomes of soil and plant-associated and newly described type strains.</title>
        <authorList>
            <person name="Whitman W."/>
        </authorList>
    </citation>
    <scope>NUCLEOTIDE SEQUENCE [LARGE SCALE GENOMIC DNA]</scope>
    <source>
        <strain evidence="1 2">CGMCC 4.7125</strain>
    </source>
</reference>
<dbReference type="EMBL" id="PVNH01000007">
    <property type="protein sequence ID" value="PRX46573.1"/>
    <property type="molecule type" value="Genomic_DNA"/>
</dbReference>
<gene>
    <name evidence="1" type="ORF">B0I33_107150</name>
</gene>
<accession>A0A2T0LSH6</accession>
<evidence type="ECO:0000313" key="1">
    <source>
        <dbReference type="EMBL" id="PRX46573.1"/>
    </source>
</evidence>
<dbReference type="RefSeq" id="WP_219927210.1">
    <property type="nucleotide sequence ID" value="NZ_PVNH01000007.1"/>
</dbReference>
<organism evidence="1 2">
    <name type="scientific">Prauserella shujinwangii</name>
    <dbReference type="NCBI Taxonomy" id="1453103"/>
    <lineage>
        <taxon>Bacteria</taxon>
        <taxon>Bacillati</taxon>
        <taxon>Actinomycetota</taxon>
        <taxon>Actinomycetes</taxon>
        <taxon>Pseudonocardiales</taxon>
        <taxon>Pseudonocardiaceae</taxon>
        <taxon>Prauserella</taxon>
    </lineage>
</organism>
<evidence type="ECO:0008006" key="3">
    <source>
        <dbReference type="Google" id="ProtNLM"/>
    </source>
</evidence>
<dbReference type="Proteomes" id="UP000238362">
    <property type="component" value="Unassembled WGS sequence"/>
</dbReference>
<name>A0A2T0LSH6_9PSEU</name>
<dbReference type="AlphaFoldDB" id="A0A2T0LSH6"/>
<keyword evidence="2" id="KW-1185">Reference proteome</keyword>
<protein>
    <recommendedName>
        <fullName evidence="3">Tocopherol cyclase-like protein</fullName>
    </recommendedName>
</protein>